<protein>
    <recommendedName>
        <fullName evidence="3">histidine kinase</fullName>
        <ecNumber evidence="3">2.7.13.3</ecNumber>
    </recommendedName>
</protein>
<dbReference type="Gene3D" id="1.10.287.130">
    <property type="match status" value="1"/>
</dbReference>
<keyword evidence="5" id="KW-0808">Transferase</keyword>
<dbReference type="SMART" id="SM00387">
    <property type="entry name" value="HATPase_c"/>
    <property type="match status" value="1"/>
</dbReference>
<feature type="transmembrane region" description="Helical" evidence="11">
    <location>
        <begin position="20"/>
        <end position="41"/>
    </location>
</feature>
<dbReference type="SUPFAM" id="SSF55874">
    <property type="entry name" value="ATPase domain of HSP90 chaperone/DNA topoisomerase II/histidine kinase"/>
    <property type="match status" value="1"/>
</dbReference>
<evidence type="ECO:0000256" key="7">
    <source>
        <dbReference type="ARBA" id="ARBA00022777"/>
    </source>
</evidence>
<dbReference type="GO" id="GO:0005886">
    <property type="term" value="C:plasma membrane"/>
    <property type="evidence" value="ECO:0007669"/>
    <property type="project" value="TreeGrafter"/>
</dbReference>
<accession>A0A0R1UWM0</accession>
<feature type="transmembrane region" description="Helical" evidence="11">
    <location>
        <begin position="154"/>
        <end position="176"/>
    </location>
</feature>
<dbReference type="InterPro" id="IPR036097">
    <property type="entry name" value="HisK_dim/P_sf"/>
</dbReference>
<keyword evidence="8 11" id="KW-1133">Transmembrane helix</keyword>
<dbReference type="InterPro" id="IPR036890">
    <property type="entry name" value="HATPase_C_sf"/>
</dbReference>
<evidence type="ECO:0000256" key="4">
    <source>
        <dbReference type="ARBA" id="ARBA00022553"/>
    </source>
</evidence>
<dbReference type="Proteomes" id="UP000051580">
    <property type="component" value="Unassembled WGS sequence"/>
</dbReference>
<evidence type="ECO:0000259" key="12">
    <source>
        <dbReference type="PROSITE" id="PS50109"/>
    </source>
</evidence>
<feature type="domain" description="Histidine kinase" evidence="12">
    <location>
        <begin position="243"/>
        <end position="455"/>
    </location>
</feature>
<comment type="caution">
    <text evidence="13">The sequence shown here is derived from an EMBL/GenBank/DDBJ whole genome shotgun (WGS) entry which is preliminary data.</text>
</comment>
<sequence length="462" mass="51762">MWGETMTKPQTTAHEIRKRFIGMLVLATLIMGTAIITVVGYRQVRQTQQTATRLMRGLKHSVIDDQPDWHWWRRYSAINTIDTYVRVTNQEKQPVKRYYSPFTRYFLTLDHHRIPGTQAVTYTPEFGFTYYRQSNYHGNRLEIWLNLTPILDTLASVIVVVLLVMTATIVLGSAYVRVMARKITQPLASLNVAAQVQTRQHEKKMALPVPAQPVEVQELATSFNELLQTVNDHAVQERQFTSNAAHELRTPIAAILTHVQLLKRRAAEHPEIVSQSIDYIGEESVRMKKLVDSLLTLSRADRAVLKLEPTDLVAAAQAVVTREAALIKQPLTLHGDPTVLALGDIESIEQILTALIDNAAKYSSATAPITVDVRSTPAGQRITVRDQGLGISDDQKAHVFERFYRVDTARTPEIAGTGLGLAIVAQLVNLNRGTISIKDNQPRGSQFVLTLPRVPQSEKISE</sequence>
<dbReference type="GO" id="GO:0000155">
    <property type="term" value="F:phosphorelay sensor kinase activity"/>
    <property type="evidence" value="ECO:0007669"/>
    <property type="project" value="InterPro"/>
</dbReference>
<dbReference type="SUPFAM" id="SSF47384">
    <property type="entry name" value="Homodimeric domain of signal transducing histidine kinase"/>
    <property type="match status" value="1"/>
</dbReference>
<evidence type="ECO:0000313" key="13">
    <source>
        <dbReference type="EMBL" id="KRL95346.1"/>
    </source>
</evidence>
<dbReference type="SMART" id="SM00388">
    <property type="entry name" value="HisKA"/>
    <property type="match status" value="1"/>
</dbReference>
<dbReference type="InterPro" id="IPR050428">
    <property type="entry name" value="TCS_sensor_his_kinase"/>
</dbReference>
<dbReference type="Gene3D" id="3.30.565.10">
    <property type="entry name" value="Histidine kinase-like ATPase, C-terminal domain"/>
    <property type="match status" value="1"/>
</dbReference>
<evidence type="ECO:0000256" key="2">
    <source>
        <dbReference type="ARBA" id="ARBA00004370"/>
    </source>
</evidence>
<evidence type="ECO:0000256" key="9">
    <source>
        <dbReference type="ARBA" id="ARBA00023012"/>
    </source>
</evidence>
<dbReference type="EC" id="2.7.13.3" evidence="3"/>
<dbReference type="CDD" id="cd00075">
    <property type="entry name" value="HATPase"/>
    <property type="match status" value="1"/>
</dbReference>
<dbReference type="FunFam" id="3.30.565.10:FF:000006">
    <property type="entry name" value="Sensor histidine kinase WalK"/>
    <property type="match status" value="1"/>
</dbReference>
<evidence type="ECO:0000256" key="5">
    <source>
        <dbReference type="ARBA" id="ARBA00022679"/>
    </source>
</evidence>
<name>A0A0R1UWM0_9LACO</name>
<evidence type="ECO:0000256" key="3">
    <source>
        <dbReference type="ARBA" id="ARBA00012438"/>
    </source>
</evidence>
<dbReference type="PATRIC" id="fig|1423753.3.peg.2426"/>
<keyword evidence="14" id="KW-1185">Reference proteome</keyword>
<keyword evidence="7 13" id="KW-0418">Kinase</keyword>
<keyword evidence="9" id="KW-0902">Two-component regulatory system</keyword>
<dbReference type="EMBL" id="AZFS01000046">
    <property type="protein sequence ID" value="KRL95346.1"/>
    <property type="molecule type" value="Genomic_DNA"/>
</dbReference>
<evidence type="ECO:0000313" key="14">
    <source>
        <dbReference type="Proteomes" id="UP000051580"/>
    </source>
</evidence>
<dbReference type="Pfam" id="PF00512">
    <property type="entry name" value="HisKA"/>
    <property type="match status" value="1"/>
</dbReference>
<dbReference type="Gene3D" id="6.10.340.10">
    <property type="match status" value="1"/>
</dbReference>
<evidence type="ECO:0000256" key="8">
    <source>
        <dbReference type="ARBA" id="ARBA00022989"/>
    </source>
</evidence>
<evidence type="ECO:0000256" key="6">
    <source>
        <dbReference type="ARBA" id="ARBA00022692"/>
    </source>
</evidence>
<dbReference type="AlphaFoldDB" id="A0A0R1UWM0"/>
<dbReference type="InterPro" id="IPR005467">
    <property type="entry name" value="His_kinase_dom"/>
</dbReference>
<gene>
    <name evidence="13" type="ORF">FD28_GL002308</name>
</gene>
<keyword evidence="6 11" id="KW-0812">Transmembrane</keyword>
<dbReference type="CDD" id="cd00082">
    <property type="entry name" value="HisKA"/>
    <property type="match status" value="1"/>
</dbReference>
<evidence type="ECO:0000256" key="1">
    <source>
        <dbReference type="ARBA" id="ARBA00000085"/>
    </source>
</evidence>
<organism evidence="13 14">
    <name type="scientific">Levilactobacillus hammesii DSM 16381</name>
    <dbReference type="NCBI Taxonomy" id="1423753"/>
    <lineage>
        <taxon>Bacteria</taxon>
        <taxon>Bacillati</taxon>
        <taxon>Bacillota</taxon>
        <taxon>Bacilli</taxon>
        <taxon>Lactobacillales</taxon>
        <taxon>Lactobacillaceae</taxon>
        <taxon>Levilactobacillus</taxon>
    </lineage>
</organism>
<dbReference type="FunFam" id="1.10.287.130:FF:000001">
    <property type="entry name" value="Two-component sensor histidine kinase"/>
    <property type="match status" value="1"/>
</dbReference>
<dbReference type="Pfam" id="PF02518">
    <property type="entry name" value="HATPase_c"/>
    <property type="match status" value="1"/>
</dbReference>
<dbReference type="InterPro" id="IPR003661">
    <property type="entry name" value="HisK_dim/P_dom"/>
</dbReference>
<evidence type="ECO:0000256" key="11">
    <source>
        <dbReference type="SAM" id="Phobius"/>
    </source>
</evidence>
<proteinExistence type="predicted"/>
<dbReference type="PANTHER" id="PTHR45436:SF5">
    <property type="entry name" value="SENSOR HISTIDINE KINASE TRCS"/>
    <property type="match status" value="1"/>
</dbReference>
<dbReference type="STRING" id="1423753.FD28_GL002308"/>
<reference evidence="13 14" key="1">
    <citation type="journal article" date="2015" name="Genome Announc.">
        <title>Expanding the biotechnology potential of lactobacilli through comparative genomics of 213 strains and associated genera.</title>
        <authorList>
            <person name="Sun Z."/>
            <person name="Harris H.M."/>
            <person name="McCann A."/>
            <person name="Guo C."/>
            <person name="Argimon S."/>
            <person name="Zhang W."/>
            <person name="Yang X."/>
            <person name="Jeffery I.B."/>
            <person name="Cooney J.C."/>
            <person name="Kagawa T.F."/>
            <person name="Liu W."/>
            <person name="Song Y."/>
            <person name="Salvetti E."/>
            <person name="Wrobel A."/>
            <person name="Rasinkangas P."/>
            <person name="Parkhill J."/>
            <person name="Rea M.C."/>
            <person name="O'Sullivan O."/>
            <person name="Ritari J."/>
            <person name="Douillard F.P."/>
            <person name="Paul Ross R."/>
            <person name="Yang R."/>
            <person name="Briner A.E."/>
            <person name="Felis G.E."/>
            <person name="de Vos W.M."/>
            <person name="Barrangou R."/>
            <person name="Klaenhammer T.R."/>
            <person name="Caufield P.W."/>
            <person name="Cui Y."/>
            <person name="Zhang H."/>
            <person name="O'Toole P.W."/>
        </authorList>
    </citation>
    <scope>NUCLEOTIDE SEQUENCE [LARGE SCALE GENOMIC DNA]</scope>
    <source>
        <strain evidence="13 14">DSM 16381</strain>
    </source>
</reference>
<keyword evidence="10 11" id="KW-0472">Membrane</keyword>
<keyword evidence="4" id="KW-0597">Phosphoprotein</keyword>
<comment type="catalytic activity">
    <reaction evidence="1">
        <text>ATP + protein L-histidine = ADP + protein N-phospho-L-histidine.</text>
        <dbReference type="EC" id="2.7.13.3"/>
    </reaction>
</comment>
<dbReference type="InterPro" id="IPR003594">
    <property type="entry name" value="HATPase_dom"/>
</dbReference>
<dbReference type="InterPro" id="IPR004358">
    <property type="entry name" value="Sig_transdc_His_kin-like_C"/>
</dbReference>
<evidence type="ECO:0000256" key="10">
    <source>
        <dbReference type="ARBA" id="ARBA00023136"/>
    </source>
</evidence>
<dbReference type="PANTHER" id="PTHR45436">
    <property type="entry name" value="SENSOR HISTIDINE KINASE YKOH"/>
    <property type="match status" value="1"/>
</dbReference>
<comment type="subcellular location">
    <subcellularLocation>
        <location evidence="2">Membrane</location>
    </subcellularLocation>
</comment>
<dbReference type="PROSITE" id="PS50109">
    <property type="entry name" value="HIS_KIN"/>
    <property type="match status" value="1"/>
</dbReference>
<dbReference type="PRINTS" id="PR00344">
    <property type="entry name" value="BCTRLSENSOR"/>
</dbReference>